<evidence type="ECO:0000313" key="2">
    <source>
        <dbReference type="Proteomes" id="UP000053989"/>
    </source>
</evidence>
<sequence>MAQRLTVPSVYPSNVYSSNTSEMVESGESGDVTQVPSLWSGSRERADSLGRRKVRCILNAETKVRCISSGSMFSNSHRMHGRGWDFCMVSNMLSQTLRSLPKSRRSLHV</sequence>
<gene>
    <name evidence="1" type="ORF">SCLCIDRAFT_971558</name>
</gene>
<protein>
    <submittedName>
        <fullName evidence="1">Uncharacterized protein</fullName>
    </submittedName>
</protein>
<accession>A0A0C3DW66</accession>
<dbReference type="HOGENOM" id="CLU_2185511_0_0_1"/>
<dbReference type="AlphaFoldDB" id="A0A0C3DW66"/>
<name>A0A0C3DW66_9AGAM</name>
<dbReference type="Proteomes" id="UP000053989">
    <property type="component" value="Unassembled WGS sequence"/>
</dbReference>
<keyword evidence="2" id="KW-1185">Reference proteome</keyword>
<evidence type="ECO:0000313" key="1">
    <source>
        <dbReference type="EMBL" id="KIM60131.1"/>
    </source>
</evidence>
<dbReference type="InParanoid" id="A0A0C3DW66"/>
<proteinExistence type="predicted"/>
<reference evidence="1 2" key="1">
    <citation type="submission" date="2014-04" db="EMBL/GenBank/DDBJ databases">
        <authorList>
            <consortium name="DOE Joint Genome Institute"/>
            <person name="Kuo A."/>
            <person name="Kohler A."/>
            <person name="Nagy L.G."/>
            <person name="Floudas D."/>
            <person name="Copeland A."/>
            <person name="Barry K.W."/>
            <person name="Cichocki N."/>
            <person name="Veneault-Fourrey C."/>
            <person name="LaButti K."/>
            <person name="Lindquist E.A."/>
            <person name="Lipzen A."/>
            <person name="Lundell T."/>
            <person name="Morin E."/>
            <person name="Murat C."/>
            <person name="Sun H."/>
            <person name="Tunlid A."/>
            <person name="Henrissat B."/>
            <person name="Grigoriev I.V."/>
            <person name="Hibbett D.S."/>
            <person name="Martin F."/>
            <person name="Nordberg H.P."/>
            <person name="Cantor M.N."/>
            <person name="Hua S.X."/>
        </authorList>
    </citation>
    <scope>NUCLEOTIDE SEQUENCE [LARGE SCALE GENOMIC DNA]</scope>
    <source>
        <strain evidence="1 2">Foug A</strain>
    </source>
</reference>
<reference evidence="2" key="2">
    <citation type="submission" date="2015-01" db="EMBL/GenBank/DDBJ databases">
        <title>Evolutionary Origins and Diversification of the Mycorrhizal Mutualists.</title>
        <authorList>
            <consortium name="DOE Joint Genome Institute"/>
            <consortium name="Mycorrhizal Genomics Consortium"/>
            <person name="Kohler A."/>
            <person name="Kuo A."/>
            <person name="Nagy L.G."/>
            <person name="Floudas D."/>
            <person name="Copeland A."/>
            <person name="Barry K.W."/>
            <person name="Cichocki N."/>
            <person name="Veneault-Fourrey C."/>
            <person name="LaButti K."/>
            <person name="Lindquist E.A."/>
            <person name="Lipzen A."/>
            <person name="Lundell T."/>
            <person name="Morin E."/>
            <person name="Murat C."/>
            <person name="Riley R."/>
            <person name="Ohm R."/>
            <person name="Sun H."/>
            <person name="Tunlid A."/>
            <person name="Henrissat B."/>
            <person name="Grigoriev I.V."/>
            <person name="Hibbett D.S."/>
            <person name="Martin F."/>
        </authorList>
    </citation>
    <scope>NUCLEOTIDE SEQUENCE [LARGE SCALE GENOMIC DNA]</scope>
    <source>
        <strain evidence="2">Foug A</strain>
    </source>
</reference>
<organism evidence="1 2">
    <name type="scientific">Scleroderma citrinum Foug A</name>
    <dbReference type="NCBI Taxonomy" id="1036808"/>
    <lineage>
        <taxon>Eukaryota</taxon>
        <taxon>Fungi</taxon>
        <taxon>Dikarya</taxon>
        <taxon>Basidiomycota</taxon>
        <taxon>Agaricomycotina</taxon>
        <taxon>Agaricomycetes</taxon>
        <taxon>Agaricomycetidae</taxon>
        <taxon>Boletales</taxon>
        <taxon>Sclerodermatineae</taxon>
        <taxon>Sclerodermataceae</taxon>
        <taxon>Scleroderma</taxon>
    </lineage>
</organism>
<dbReference type="EMBL" id="KN822066">
    <property type="protein sequence ID" value="KIM60131.1"/>
    <property type="molecule type" value="Genomic_DNA"/>
</dbReference>